<dbReference type="SUPFAM" id="SSF88659">
    <property type="entry name" value="Sigma3 and sigma4 domains of RNA polymerase sigma factors"/>
    <property type="match status" value="1"/>
</dbReference>
<evidence type="ECO:0000259" key="6">
    <source>
        <dbReference type="Pfam" id="PF08281"/>
    </source>
</evidence>
<organism evidence="7 8">
    <name type="scientific">Leeuwenhoekiella aestuarii</name>
    <dbReference type="NCBI Taxonomy" id="2249426"/>
    <lineage>
        <taxon>Bacteria</taxon>
        <taxon>Pseudomonadati</taxon>
        <taxon>Bacteroidota</taxon>
        <taxon>Flavobacteriia</taxon>
        <taxon>Flavobacteriales</taxon>
        <taxon>Flavobacteriaceae</taxon>
        <taxon>Leeuwenhoekiella</taxon>
    </lineage>
</organism>
<name>A0A4Q0NR30_9FLAO</name>
<keyword evidence="4" id="KW-0804">Transcription</keyword>
<dbReference type="PANTHER" id="PTHR43133:SF46">
    <property type="entry name" value="RNA POLYMERASE SIGMA-70 FACTOR ECF SUBFAMILY"/>
    <property type="match status" value="1"/>
</dbReference>
<dbReference type="SUPFAM" id="SSF88946">
    <property type="entry name" value="Sigma2 domain of RNA polymerase sigma factors"/>
    <property type="match status" value="1"/>
</dbReference>
<dbReference type="InterPro" id="IPR036388">
    <property type="entry name" value="WH-like_DNA-bd_sf"/>
</dbReference>
<dbReference type="InterPro" id="IPR013325">
    <property type="entry name" value="RNA_pol_sigma_r2"/>
</dbReference>
<comment type="similarity">
    <text evidence="1">Belongs to the sigma-70 factor family. ECF subfamily.</text>
</comment>
<sequence>MTSTFPMNKNYKSLDIESLVILLKNNDDELAYQELFYKFQSRVYLYIIKIVGDDILAEEILLESFLKIWNYRSKIDSSKPFDKLLFKITKNTVLDFLRSKKVRLLSEDSIVHLVSHICPEDDLIWDDYLKILNEAIETLPERCRIIFQKSRIDGLSYEEIAQDLNISKNTVRLQIVKSLKVLKGYLKMHPEVDIVFFSIFHFFLFFSTFE</sequence>
<dbReference type="Pfam" id="PF04542">
    <property type="entry name" value="Sigma70_r2"/>
    <property type="match status" value="1"/>
</dbReference>
<evidence type="ECO:0000256" key="1">
    <source>
        <dbReference type="ARBA" id="ARBA00010641"/>
    </source>
</evidence>
<dbReference type="Pfam" id="PF08281">
    <property type="entry name" value="Sigma70_r4_2"/>
    <property type="match status" value="1"/>
</dbReference>
<evidence type="ECO:0000313" key="8">
    <source>
        <dbReference type="Proteomes" id="UP000289821"/>
    </source>
</evidence>
<dbReference type="AlphaFoldDB" id="A0A4Q0NR30"/>
<feature type="domain" description="RNA polymerase sigma-70 region 2" evidence="5">
    <location>
        <begin position="38"/>
        <end position="101"/>
    </location>
</feature>
<dbReference type="InterPro" id="IPR013324">
    <property type="entry name" value="RNA_pol_sigma_r3/r4-like"/>
</dbReference>
<dbReference type="GO" id="GO:0006352">
    <property type="term" value="P:DNA-templated transcription initiation"/>
    <property type="evidence" value="ECO:0007669"/>
    <property type="project" value="InterPro"/>
</dbReference>
<dbReference type="Proteomes" id="UP000289821">
    <property type="component" value="Unassembled WGS sequence"/>
</dbReference>
<dbReference type="EMBL" id="QOVI01000010">
    <property type="protein sequence ID" value="RXG11553.1"/>
    <property type="molecule type" value="Genomic_DNA"/>
</dbReference>
<dbReference type="GO" id="GO:0016987">
    <property type="term" value="F:sigma factor activity"/>
    <property type="evidence" value="ECO:0007669"/>
    <property type="project" value="UniProtKB-KW"/>
</dbReference>
<keyword evidence="8" id="KW-1185">Reference proteome</keyword>
<evidence type="ECO:0000256" key="3">
    <source>
        <dbReference type="ARBA" id="ARBA00023082"/>
    </source>
</evidence>
<dbReference type="NCBIfam" id="TIGR02937">
    <property type="entry name" value="sigma70-ECF"/>
    <property type="match status" value="1"/>
</dbReference>
<dbReference type="PANTHER" id="PTHR43133">
    <property type="entry name" value="RNA POLYMERASE ECF-TYPE SIGMA FACTO"/>
    <property type="match status" value="1"/>
</dbReference>
<gene>
    <name evidence="7" type="ORF">DSM04_11045</name>
</gene>
<protein>
    <submittedName>
        <fullName evidence="7">RNA polymerase sigma-70 factor (ECF subfamily)</fullName>
    </submittedName>
</protein>
<dbReference type="InterPro" id="IPR013249">
    <property type="entry name" value="RNA_pol_sigma70_r4_t2"/>
</dbReference>
<proteinExistence type="inferred from homology"/>
<evidence type="ECO:0000313" key="7">
    <source>
        <dbReference type="EMBL" id="RXG11553.1"/>
    </source>
</evidence>
<dbReference type="Gene3D" id="1.10.1740.10">
    <property type="match status" value="1"/>
</dbReference>
<keyword evidence="2" id="KW-0805">Transcription regulation</keyword>
<evidence type="ECO:0000256" key="2">
    <source>
        <dbReference type="ARBA" id="ARBA00023015"/>
    </source>
</evidence>
<dbReference type="InterPro" id="IPR039425">
    <property type="entry name" value="RNA_pol_sigma-70-like"/>
</dbReference>
<evidence type="ECO:0000259" key="5">
    <source>
        <dbReference type="Pfam" id="PF04542"/>
    </source>
</evidence>
<dbReference type="GO" id="GO:0003677">
    <property type="term" value="F:DNA binding"/>
    <property type="evidence" value="ECO:0007669"/>
    <property type="project" value="InterPro"/>
</dbReference>
<comment type="caution">
    <text evidence="7">The sequence shown here is derived from an EMBL/GenBank/DDBJ whole genome shotgun (WGS) entry which is preliminary data.</text>
</comment>
<dbReference type="InterPro" id="IPR007627">
    <property type="entry name" value="RNA_pol_sigma70_r2"/>
</dbReference>
<dbReference type="NCBIfam" id="TIGR02985">
    <property type="entry name" value="Sig70_bacteroi1"/>
    <property type="match status" value="1"/>
</dbReference>
<evidence type="ECO:0000256" key="4">
    <source>
        <dbReference type="ARBA" id="ARBA00023163"/>
    </source>
</evidence>
<dbReference type="Gene3D" id="1.10.10.10">
    <property type="entry name" value="Winged helix-like DNA-binding domain superfamily/Winged helix DNA-binding domain"/>
    <property type="match status" value="1"/>
</dbReference>
<accession>A0A4Q0NR30</accession>
<dbReference type="InterPro" id="IPR014284">
    <property type="entry name" value="RNA_pol_sigma-70_dom"/>
</dbReference>
<keyword evidence="3" id="KW-0731">Sigma factor</keyword>
<feature type="domain" description="RNA polymerase sigma factor 70 region 4 type 2" evidence="6">
    <location>
        <begin position="131"/>
        <end position="180"/>
    </location>
</feature>
<reference evidence="7 8" key="1">
    <citation type="submission" date="2018-07" db="EMBL/GenBank/DDBJ databases">
        <title>Leeuwenhoekiella genomics.</title>
        <authorList>
            <person name="Tahon G."/>
            <person name="Willems A."/>
        </authorList>
    </citation>
    <scope>NUCLEOTIDE SEQUENCE [LARGE SCALE GENOMIC DNA]</scope>
    <source>
        <strain evidence="7 8">R-50232</strain>
    </source>
</reference>
<dbReference type="InterPro" id="IPR014327">
    <property type="entry name" value="RNA_pol_sigma70_bacteroid"/>
</dbReference>
<dbReference type="CDD" id="cd06171">
    <property type="entry name" value="Sigma70_r4"/>
    <property type="match status" value="1"/>
</dbReference>